<dbReference type="EMBL" id="JXRP01000019">
    <property type="protein sequence ID" value="KIL44400.1"/>
    <property type="molecule type" value="Genomic_DNA"/>
</dbReference>
<keyword evidence="11" id="KW-1185">Reference proteome</keyword>
<evidence type="ECO:0000256" key="7">
    <source>
        <dbReference type="PROSITE-ProRule" id="PRU00339"/>
    </source>
</evidence>
<feature type="transmembrane region" description="Helical" evidence="8">
    <location>
        <begin position="266"/>
        <end position="284"/>
    </location>
</feature>
<evidence type="ECO:0000256" key="6">
    <source>
        <dbReference type="ARBA" id="ARBA00023136"/>
    </source>
</evidence>
<evidence type="ECO:0000313" key="10">
    <source>
        <dbReference type="EMBL" id="KIL44400.1"/>
    </source>
</evidence>
<gene>
    <name evidence="10" type="ORF">KP78_33640</name>
</gene>
<keyword evidence="6 8" id="KW-0472">Membrane</keyword>
<dbReference type="EC" id="3.4.21.105" evidence="10"/>
<dbReference type="PANTHER" id="PTHR43731">
    <property type="entry name" value="RHOMBOID PROTEASE"/>
    <property type="match status" value="1"/>
</dbReference>
<comment type="subcellular location">
    <subcellularLocation>
        <location evidence="1">Membrane</location>
        <topology evidence="1">Multi-pass membrane protein</topology>
    </subcellularLocation>
</comment>
<proteinExistence type="inferred from homology"/>
<evidence type="ECO:0000256" key="8">
    <source>
        <dbReference type="SAM" id="Phobius"/>
    </source>
</evidence>
<dbReference type="Proteomes" id="UP000031938">
    <property type="component" value="Unassembled WGS sequence"/>
</dbReference>
<comment type="similarity">
    <text evidence="2">Belongs to the peptidase S54 family.</text>
</comment>
<reference evidence="10 11" key="1">
    <citation type="submission" date="2015-01" db="EMBL/GenBank/DDBJ databases">
        <title>Genome sequencing of Jeotgalibacillus soli.</title>
        <authorList>
            <person name="Goh K.M."/>
            <person name="Chan K.-G."/>
            <person name="Yaakop A.S."/>
            <person name="Ee R."/>
            <person name="Gan H.M."/>
            <person name="Chan C.S."/>
        </authorList>
    </citation>
    <scope>NUCLEOTIDE SEQUENCE [LARGE SCALE GENOMIC DNA]</scope>
    <source>
        <strain evidence="10 11">P9</strain>
    </source>
</reference>
<feature type="repeat" description="TPR" evidence="7">
    <location>
        <begin position="465"/>
        <end position="498"/>
    </location>
</feature>
<feature type="domain" description="Peptidase S54 rhomboid" evidence="9">
    <location>
        <begin position="225"/>
        <end position="358"/>
    </location>
</feature>
<dbReference type="InterPro" id="IPR011990">
    <property type="entry name" value="TPR-like_helical_dom_sf"/>
</dbReference>
<name>A0A0C2R289_9BACL</name>
<protein>
    <submittedName>
        <fullName evidence="10">Rhomboid protease</fullName>
        <ecNumber evidence="10">3.4.21.105</ecNumber>
    </submittedName>
</protein>
<evidence type="ECO:0000256" key="3">
    <source>
        <dbReference type="ARBA" id="ARBA00022692"/>
    </source>
</evidence>
<comment type="caution">
    <text evidence="10">The sequence shown here is derived from an EMBL/GenBank/DDBJ whole genome shotgun (WGS) entry which is preliminary data.</text>
</comment>
<dbReference type="InterPro" id="IPR050925">
    <property type="entry name" value="Rhomboid_protease_S54"/>
</dbReference>
<evidence type="ECO:0000256" key="1">
    <source>
        <dbReference type="ARBA" id="ARBA00004141"/>
    </source>
</evidence>
<keyword evidence="10" id="KW-0645">Protease</keyword>
<feature type="transmembrane region" description="Helical" evidence="8">
    <location>
        <begin position="290"/>
        <end position="308"/>
    </location>
</feature>
<keyword evidence="3 8" id="KW-0812">Transmembrane</keyword>
<evidence type="ECO:0000313" key="11">
    <source>
        <dbReference type="Proteomes" id="UP000031938"/>
    </source>
</evidence>
<dbReference type="InterPro" id="IPR035952">
    <property type="entry name" value="Rhomboid-like_sf"/>
</dbReference>
<accession>A0A0C2R289</accession>
<keyword evidence="5 8" id="KW-1133">Transmembrane helix</keyword>
<dbReference type="Pfam" id="PF13181">
    <property type="entry name" value="TPR_8"/>
    <property type="match status" value="1"/>
</dbReference>
<organism evidence="10 11">
    <name type="scientific">Jeotgalibacillus soli</name>
    <dbReference type="NCBI Taxonomy" id="889306"/>
    <lineage>
        <taxon>Bacteria</taxon>
        <taxon>Bacillati</taxon>
        <taxon>Bacillota</taxon>
        <taxon>Bacilli</taxon>
        <taxon>Bacillales</taxon>
        <taxon>Caryophanaceae</taxon>
        <taxon>Jeotgalibacillus</taxon>
    </lineage>
</organism>
<dbReference type="STRING" id="889306.KP78_33640"/>
<dbReference type="Pfam" id="PF01694">
    <property type="entry name" value="Rhomboid"/>
    <property type="match status" value="1"/>
</dbReference>
<feature type="transmembrane region" description="Helical" evidence="8">
    <location>
        <begin position="179"/>
        <end position="199"/>
    </location>
</feature>
<evidence type="ECO:0000256" key="4">
    <source>
        <dbReference type="ARBA" id="ARBA00022801"/>
    </source>
</evidence>
<sequence length="515" mass="58922">MTTRTDYLYWTVAHDLIVNKGYRLLKISQSQREMWLEGGEKKQQHVVRLVRVDLDWSNRMQRDIDRIAVLADQVRKQLKKRRLRLENIYFSTYEPVDDYSFRIKEPIQSGQKQQIIIKSYVIEPSNGWESIKPIESFASSPKEEPLREEYRDEEIVMLKKKVLASVVEERERERLTFNVASPFFTYVFIALQLFMFYLLETNGGSTNPQTLIEFGAKYNPLIESGDWWRFFTPMVLHIGFLHLLMNTLALFYLGPMIERIFGRSRFLFIYLFSGFTGSLMSFVFTANLSAGASGAIFGCFGALLYFGFSNPKLFFKTMGTNVLVVITINLLFGFTVPGIDNAGHLGGLAGGFLAAGMIHFPKKKSTIKRGGFILSSVVFVSLFLSLGYNGGFIKNEAMTVNALSQDAIQRGELDTAYRDLLTLKDDGQATAETYFLLSFVEIKKEQYEDATQHLELAIERRKSFHEAHYNLALVKLELGEIEEAVIYAQKASQLKPTNENYTILLEKIDNRSSSN</sequence>
<dbReference type="PROSITE" id="PS50005">
    <property type="entry name" value="TPR"/>
    <property type="match status" value="1"/>
</dbReference>
<evidence type="ECO:0000259" key="9">
    <source>
        <dbReference type="Pfam" id="PF01694"/>
    </source>
</evidence>
<dbReference type="InterPro" id="IPR019734">
    <property type="entry name" value="TPR_rpt"/>
</dbReference>
<dbReference type="InterPro" id="IPR022764">
    <property type="entry name" value="Peptidase_S54_rhomboid_dom"/>
</dbReference>
<keyword evidence="7" id="KW-0802">TPR repeat</keyword>
<evidence type="ECO:0000256" key="2">
    <source>
        <dbReference type="ARBA" id="ARBA00009045"/>
    </source>
</evidence>
<dbReference type="SMART" id="SM00028">
    <property type="entry name" value="TPR"/>
    <property type="match status" value="2"/>
</dbReference>
<dbReference type="GO" id="GO:0006508">
    <property type="term" value="P:proteolysis"/>
    <property type="evidence" value="ECO:0007669"/>
    <property type="project" value="UniProtKB-KW"/>
</dbReference>
<feature type="transmembrane region" description="Helical" evidence="8">
    <location>
        <begin position="320"/>
        <end position="336"/>
    </location>
</feature>
<dbReference type="GO" id="GO:0004252">
    <property type="term" value="F:serine-type endopeptidase activity"/>
    <property type="evidence" value="ECO:0007669"/>
    <property type="project" value="InterPro"/>
</dbReference>
<dbReference type="RefSeq" id="WP_041090272.1">
    <property type="nucleotide sequence ID" value="NZ_JXRP01000019.1"/>
</dbReference>
<dbReference type="SUPFAM" id="SSF48452">
    <property type="entry name" value="TPR-like"/>
    <property type="match status" value="1"/>
</dbReference>
<dbReference type="Gene3D" id="1.20.1540.10">
    <property type="entry name" value="Rhomboid-like"/>
    <property type="match status" value="1"/>
</dbReference>
<dbReference type="GO" id="GO:0016020">
    <property type="term" value="C:membrane"/>
    <property type="evidence" value="ECO:0007669"/>
    <property type="project" value="UniProtKB-SubCell"/>
</dbReference>
<dbReference type="OrthoDB" id="9813074at2"/>
<feature type="transmembrane region" description="Helical" evidence="8">
    <location>
        <begin position="234"/>
        <end position="254"/>
    </location>
</feature>
<dbReference type="Gene3D" id="1.25.40.10">
    <property type="entry name" value="Tetratricopeptide repeat domain"/>
    <property type="match status" value="1"/>
</dbReference>
<evidence type="ECO:0000256" key="5">
    <source>
        <dbReference type="ARBA" id="ARBA00022989"/>
    </source>
</evidence>
<keyword evidence="4 10" id="KW-0378">Hydrolase</keyword>
<dbReference type="SUPFAM" id="SSF144091">
    <property type="entry name" value="Rhomboid-like"/>
    <property type="match status" value="1"/>
</dbReference>
<dbReference type="AlphaFoldDB" id="A0A0C2R289"/>
<dbReference type="PATRIC" id="fig|889306.3.peg.3381"/>
<dbReference type="PANTHER" id="PTHR43731:SF14">
    <property type="entry name" value="PRESENILIN-ASSOCIATED RHOMBOID-LIKE PROTEIN, MITOCHONDRIAL"/>
    <property type="match status" value="1"/>
</dbReference>
<feature type="transmembrane region" description="Helical" evidence="8">
    <location>
        <begin position="372"/>
        <end position="393"/>
    </location>
</feature>